<evidence type="ECO:0000256" key="1">
    <source>
        <dbReference type="SAM" id="MobiDB-lite"/>
    </source>
</evidence>
<feature type="region of interest" description="Disordered" evidence="1">
    <location>
        <begin position="51"/>
        <end position="78"/>
    </location>
</feature>
<gene>
    <name evidence="2" type="ORF">Cni_G11127</name>
</gene>
<dbReference type="Proteomes" id="UP001327560">
    <property type="component" value="Chromosome 3"/>
</dbReference>
<evidence type="ECO:0000313" key="2">
    <source>
        <dbReference type="EMBL" id="WOL02408.1"/>
    </source>
</evidence>
<evidence type="ECO:0000313" key="3">
    <source>
        <dbReference type="Proteomes" id="UP001327560"/>
    </source>
</evidence>
<dbReference type="EMBL" id="CP136892">
    <property type="protein sequence ID" value="WOL02408.1"/>
    <property type="molecule type" value="Genomic_DNA"/>
</dbReference>
<organism evidence="2 3">
    <name type="scientific">Canna indica</name>
    <name type="common">Indian-shot</name>
    <dbReference type="NCBI Taxonomy" id="4628"/>
    <lineage>
        <taxon>Eukaryota</taxon>
        <taxon>Viridiplantae</taxon>
        <taxon>Streptophyta</taxon>
        <taxon>Embryophyta</taxon>
        <taxon>Tracheophyta</taxon>
        <taxon>Spermatophyta</taxon>
        <taxon>Magnoliopsida</taxon>
        <taxon>Liliopsida</taxon>
        <taxon>Zingiberales</taxon>
        <taxon>Cannaceae</taxon>
        <taxon>Canna</taxon>
    </lineage>
</organism>
<sequence length="130" mass="14965">MHNPLTLFHIVDVLRSPENKKQKQSTPILKTVALLSLAVSYINEASIRRPPRADSLDVSPFPFPPRFSSPSPRKLDSDLEREKEVREWKRRIRDLDFPGLIGSSEIFWCLNHFPSLSVERGNTCLREQLG</sequence>
<keyword evidence="3" id="KW-1185">Reference proteome</keyword>
<name>A0AAQ3K818_9LILI</name>
<accession>A0AAQ3K818</accession>
<dbReference type="AlphaFoldDB" id="A0AAQ3K818"/>
<protein>
    <submittedName>
        <fullName evidence="2">Uncharacterized protein</fullName>
    </submittedName>
</protein>
<reference evidence="2 3" key="1">
    <citation type="submission" date="2023-10" db="EMBL/GenBank/DDBJ databases">
        <title>Chromosome-scale genome assembly provides insights into flower coloration mechanisms of Canna indica.</title>
        <authorList>
            <person name="Li C."/>
        </authorList>
    </citation>
    <scope>NUCLEOTIDE SEQUENCE [LARGE SCALE GENOMIC DNA]</scope>
    <source>
        <tissue evidence="2">Flower</tissue>
    </source>
</reference>
<proteinExistence type="predicted"/>